<dbReference type="Pfam" id="PF04350">
    <property type="entry name" value="PilO"/>
    <property type="match status" value="1"/>
</dbReference>
<keyword evidence="1" id="KW-0472">Membrane</keyword>
<sequence>MAIDWRAELEQLKQVDLDLENMGSWPLLVKLVFAVMCSVFAAFLVYYFVISDQLDTLEHERNVEVELRQKYQLKYGIAVNVEIYRSQLAEIEEQFQSMLKQLPTRHETAALLDDMTYVGTANGLRFDKLEWQPEQQQEFYIELPMQLEAAGQYHQLGQFVSDVASLPRIISLHDFELQADPDSDKELLKMSVQARTYRYKEAEEQQ</sequence>
<dbReference type="Gene3D" id="3.30.70.60">
    <property type="match status" value="1"/>
</dbReference>
<name>A0A8J2XMC0_9GAMM</name>
<dbReference type="InterPro" id="IPR007445">
    <property type="entry name" value="PilO"/>
</dbReference>
<keyword evidence="1" id="KW-1133">Transmembrane helix</keyword>
<dbReference type="PANTHER" id="PTHR39555">
    <property type="entry name" value="FIMBRIAL ASSEMBLY PROTEIN PILO-LIKE PROTEIN-RELATED"/>
    <property type="match status" value="1"/>
</dbReference>
<reference evidence="3" key="1">
    <citation type="journal article" date="2019" name="Int. J. Syst. Evol. Microbiol.">
        <title>The Global Catalogue of Microorganisms (GCM) 10K type strain sequencing project: providing services to taxonomists for standard genome sequencing and annotation.</title>
        <authorList>
            <consortium name="The Broad Institute Genomics Platform"/>
            <consortium name="The Broad Institute Genome Sequencing Center for Infectious Disease"/>
            <person name="Wu L."/>
            <person name="Ma J."/>
        </authorList>
    </citation>
    <scope>NUCLEOTIDE SEQUENCE [LARGE SCALE GENOMIC DNA]</scope>
    <source>
        <strain evidence="3">CGMCC 1.10130</strain>
    </source>
</reference>
<comment type="caution">
    <text evidence="2">The sequence shown here is derived from an EMBL/GenBank/DDBJ whole genome shotgun (WGS) entry which is preliminary data.</text>
</comment>
<dbReference type="InterPro" id="IPR014717">
    <property type="entry name" value="Transl_elong_EF1B/ribsomal_bS6"/>
</dbReference>
<dbReference type="AlphaFoldDB" id="A0A8J2XMC0"/>
<dbReference type="PIRSF" id="PIRSF016482">
    <property type="entry name" value="PilO"/>
    <property type="match status" value="1"/>
</dbReference>
<gene>
    <name evidence="2" type="primary">pilO</name>
    <name evidence="2" type="ORF">GCM10011369_01380</name>
</gene>
<evidence type="ECO:0000313" key="2">
    <source>
        <dbReference type="EMBL" id="GGA63746.1"/>
    </source>
</evidence>
<dbReference type="GO" id="GO:0043107">
    <property type="term" value="P:type IV pilus-dependent motility"/>
    <property type="evidence" value="ECO:0007669"/>
    <property type="project" value="InterPro"/>
</dbReference>
<accession>A0A8J2XMC0</accession>
<dbReference type="Proteomes" id="UP000619743">
    <property type="component" value="Unassembled WGS sequence"/>
</dbReference>
<keyword evidence="1" id="KW-0812">Transmembrane</keyword>
<evidence type="ECO:0000256" key="1">
    <source>
        <dbReference type="SAM" id="Phobius"/>
    </source>
</evidence>
<dbReference type="Gene3D" id="1.10.287.540">
    <property type="entry name" value="Helix hairpin bin"/>
    <property type="match status" value="1"/>
</dbReference>
<keyword evidence="3" id="KW-1185">Reference proteome</keyword>
<protein>
    <submittedName>
        <fullName evidence="2">Pilus assembly protein PilO</fullName>
    </submittedName>
</protein>
<evidence type="ECO:0000313" key="3">
    <source>
        <dbReference type="Proteomes" id="UP000619743"/>
    </source>
</evidence>
<dbReference type="PANTHER" id="PTHR39555:SF1">
    <property type="entry name" value="TYPE IV PILUS INNER MEMBRANE COMPONENT PILO"/>
    <property type="match status" value="1"/>
</dbReference>
<dbReference type="OrthoDB" id="9802133at2"/>
<proteinExistence type="predicted"/>
<dbReference type="GO" id="GO:0043683">
    <property type="term" value="P:type IV pilus assembly"/>
    <property type="evidence" value="ECO:0007669"/>
    <property type="project" value="InterPro"/>
</dbReference>
<organism evidence="2 3">
    <name type="scientific">Neiella marina</name>
    <dbReference type="NCBI Taxonomy" id="508461"/>
    <lineage>
        <taxon>Bacteria</taxon>
        <taxon>Pseudomonadati</taxon>
        <taxon>Pseudomonadota</taxon>
        <taxon>Gammaproteobacteria</taxon>
        <taxon>Alteromonadales</taxon>
        <taxon>Echinimonadaceae</taxon>
        <taxon>Neiella</taxon>
    </lineage>
</organism>
<dbReference type="RefSeq" id="WP_087504143.1">
    <property type="nucleotide sequence ID" value="NZ_BMDX01000001.1"/>
</dbReference>
<dbReference type="EMBL" id="BMDX01000001">
    <property type="protein sequence ID" value="GGA63746.1"/>
    <property type="molecule type" value="Genomic_DNA"/>
</dbReference>
<feature type="transmembrane region" description="Helical" evidence="1">
    <location>
        <begin position="27"/>
        <end position="49"/>
    </location>
</feature>